<proteinExistence type="predicted"/>
<keyword evidence="2" id="KW-1185">Reference proteome</keyword>
<organism evidence="1 2">
    <name type="scientific">Ameca splendens</name>
    <dbReference type="NCBI Taxonomy" id="208324"/>
    <lineage>
        <taxon>Eukaryota</taxon>
        <taxon>Metazoa</taxon>
        <taxon>Chordata</taxon>
        <taxon>Craniata</taxon>
        <taxon>Vertebrata</taxon>
        <taxon>Euteleostomi</taxon>
        <taxon>Actinopterygii</taxon>
        <taxon>Neopterygii</taxon>
        <taxon>Teleostei</taxon>
        <taxon>Neoteleostei</taxon>
        <taxon>Acanthomorphata</taxon>
        <taxon>Ovalentaria</taxon>
        <taxon>Atherinomorphae</taxon>
        <taxon>Cyprinodontiformes</taxon>
        <taxon>Goodeidae</taxon>
        <taxon>Ameca</taxon>
    </lineage>
</organism>
<evidence type="ECO:0000313" key="1">
    <source>
        <dbReference type="EMBL" id="MEQ2300652.1"/>
    </source>
</evidence>
<reference evidence="1 2" key="1">
    <citation type="submission" date="2021-06" db="EMBL/GenBank/DDBJ databases">
        <authorList>
            <person name="Palmer J.M."/>
        </authorList>
    </citation>
    <scope>NUCLEOTIDE SEQUENCE [LARGE SCALE GENOMIC DNA]</scope>
    <source>
        <strain evidence="1 2">AS_MEX2019</strain>
        <tissue evidence="1">Muscle</tissue>
    </source>
</reference>
<accession>A0ABV0Z437</accession>
<gene>
    <name evidence="1" type="ORF">AMECASPLE_027930</name>
</gene>
<dbReference type="Proteomes" id="UP001469553">
    <property type="component" value="Unassembled WGS sequence"/>
</dbReference>
<comment type="caution">
    <text evidence="1">The sequence shown here is derived from an EMBL/GenBank/DDBJ whole genome shotgun (WGS) entry which is preliminary data.</text>
</comment>
<sequence>MRNAAAAVFNNCRCSYLQLDSLRLFFHRMYPLRYVVRYVRRRAEGGMRGMSSSQISVSFCHWHKVCGEEGWLNAVFVPHPIFTVSMIKLYLNSHAFHEVECDHYSFLCCIATRKAAMCVFQV</sequence>
<evidence type="ECO:0000313" key="2">
    <source>
        <dbReference type="Proteomes" id="UP001469553"/>
    </source>
</evidence>
<dbReference type="EMBL" id="JAHRIP010050038">
    <property type="protein sequence ID" value="MEQ2300652.1"/>
    <property type="molecule type" value="Genomic_DNA"/>
</dbReference>
<protein>
    <submittedName>
        <fullName evidence="1">Uncharacterized protein</fullName>
    </submittedName>
</protein>
<name>A0ABV0Z437_9TELE</name>